<organism evidence="1 2">
    <name type="scientific">Novosphingobium resinovorum</name>
    <dbReference type="NCBI Taxonomy" id="158500"/>
    <lineage>
        <taxon>Bacteria</taxon>
        <taxon>Pseudomonadati</taxon>
        <taxon>Pseudomonadota</taxon>
        <taxon>Alphaproteobacteria</taxon>
        <taxon>Sphingomonadales</taxon>
        <taxon>Sphingomonadaceae</taxon>
        <taxon>Novosphingobium</taxon>
    </lineage>
</organism>
<evidence type="ECO:0000313" key="2">
    <source>
        <dbReference type="Proteomes" id="UP000024329"/>
    </source>
</evidence>
<proteinExistence type="predicted"/>
<protein>
    <recommendedName>
        <fullName evidence="3">Catalase</fullName>
    </recommendedName>
</protein>
<name>A0A031JXB7_9SPHN</name>
<gene>
    <name evidence="1" type="ORF">BV97_03071</name>
</gene>
<comment type="caution">
    <text evidence="1">The sequence shown here is derived from an EMBL/GenBank/DDBJ whole genome shotgun (WGS) entry which is preliminary data.</text>
</comment>
<evidence type="ECO:0008006" key="3">
    <source>
        <dbReference type="Google" id="ProtNLM"/>
    </source>
</evidence>
<dbReference type="CDD" id="cd08152">
    <property type="entry name" value="y4iL_like"/>
    <property type="match status" value="1"/>
</dbReference>
<dbReference type="AlphaFoldDB" id="A0A031JXB7"/>
<dbReference type="Gene3D" id="2.40.180.10">
    <property type="entry name" value="Catalase core domain"/>
    <property type="match status" value="1"/>
</dbReference>
<dbReference type="eggNOG" id="COG0753">
    <property type="taxonomic scope" value="Bacteria"/>
</dbReference>
<accession>A0A031JXB7</accession>
<reference evidence="1 2" key="1">
    <citation type="submission" date="2014-03" db="EMBL/GenBank/DDBJ databases">
        <title>Whole genome sequence of Novosphingobium resinovorum KF1.</title>
        <authorList>
            <person name="Gan H.M."/>
            <person name="Gan H.Y."/>
            <person name="Chew T.H."/>
            <person name="Savka M.A."/>
        </authorList>
    </citation>
    <scope>NUCLEOTIDE SEQUENCE [LARGE SCALE GENOMIC DNA]</scope>
    <source>
        <strain evidence="1 2">KF1</strain>
    </source>
</reference>
<dbReference type="PANTHER" id="PTHR36195:SF4">
    <property type="entry name" value="DOMAIN PROTEIN, PUTATIVE (AFU_ORTHOLOGUE AFUA_5G01990)-RELATED"/>
    <property type="match status" value="1"/>
</dbReference>
<dbReference type="PANTHER" id="PTHR36195">
    <property type="entry name" value="DOMAIN PROTEIN, PUTATIVE (AFU_ORTHOLOGUE AFUA_5G01990)-RELATED-RELATED"/>
    <property type="match status" value="1"/>
</dbReference>
<sequence>MAQTYIGYSPDVEVLGKDEERLTAEILEIMANTNRKAFERHRHAVRDAHAKSHGFLKGELVVPELPEHLRQGLFARPATYSMVIRLSSAPGDIHSDTIPAPRGMAIKVIGVEGERLLPEDQGQNQDFLLVNIPTLSFGTIGKYRQLISLLEKNAQNPVFLQRAMAGVARGVEAAVEAVGVEPGATLRGLARDNDHLLGETYHSMAAIRFGDYIAKISAAPLSDNVRALTGKDVGTVEDATMRDLVVEHFRDQGAEYQLRAQLCADLDKMPVEDAAVLWPEELSPHQPIATLRIPPQDAYSPARRVYGDDVLSFNPWHGIRDHQPLGSIMRVRIAAYERSTRYRHEMNAQPRVEPTNIDAIPD</sequence>
<dbReference type="Proteomes" id="UP000024329">
    <property type="component" value="Unassembled WGS sequence"/>
</dbReference>
<evidence type="ECO:0000313" key="1">
    <source>
        <dbReference type="EMBL" id="EZP81017.1"/>
    </source>
</evidence>
<dbReference type="EMBL" id="JFYZ01000014">
    <property type="protein sequence ID" value="EZP81017.1"/>
    <property type="molecule type" value="Genomic_DNA"/>
</dbReference>
<dbReference type="SUPFAM" id="SSF56634">
    <property type="entry name" value="Heme-dependent catalase-like"/>
    <property type="match status" value="1"/>
</dbReference>
<dbReference type="PATRIC" id="fig|158500.4.peg.3141"/>
<dbReference type="GO" id="GO:0020037">
    <property type="term" value="F:heme binding"/>
    <property type="evidence" value="ECO:0007669"/>
    <property type="project" value="InterPro"/>
</dbReference>
<dbReference type="InterPro" id="IPR020835">
    <property type="entry name" value="Catalase_sf"/>
</dbReference>
<dbReference type="RefSeq" id="WP_026109628.1">
    <property type="nucleotide sequence ID" value="NZ_CP017078.1"/>
</dbReference>